<accession>A0A8H5ZWZ3</accession>
<dbReference type="Proteomes" id="UP000541154">
    <property type="component" value="Unassembled WGS sequence"/>
</dbReference>
<proteinExistence type="predicted"/>
<reference evidence="1 2" key="1">
    <citation type="submission" date="2019-04" db="EMBL/GenBank/DDBJ databases">
        <title>Aspergillus burnettii sp. nov., novel species from soil in southeast Queensland.</title>
        <authorList>
            <person name="Gilchrist C.L.M."/>
            <person name="Pitt J.I."/>
            <person name="Lange L."/>
            <person name="Lacey H.J."/>
            <person name="Vuong D."/>
            <person name="Midgley D.J."/>
            <person name="Greenfield P."/>
            <person name="Bradbury M."/>
            <person name="Lacey E."/>
            <person name="Busk P.K."/>
            <person name="Pilgaard B."/>
            <person name="Chooi Y.H."/>
            <person name="Piggott A.M."/>
        </authorList>
    </citation>
    <scope>NUCLEOTIDE SEQUENCE [LARGE SCALE GENOMIC DNA]</scope>
    <source>
        <strain evidence="1 2">FRR 5400</strain>
    </source>
</reference>
<dbReference type="InterPro" id="IPR029063">
    <property type="entry name" value="SAM-dependent_MTases_sf"/>
</dbReference>
<dbReference type="SUPFAM" id="SSF53335">
    <property type="entry name" value="S-adenosyl-L-methionine-dependent methyltransferases"/>
    <property type="match status" value="1"/>
</dbReference>
<gene>
    <name evidence="1" type="ORF">ETB97_006019</name>
</gene>
<sequence>MEAAFADGHDSGVEFDDMYTTLIPFRYSVALPIYSSFVSLDDSLNAKVYINNRYYQASHLSRHPFPIDEREKDRQRRQFAACHQLFLEQANLQSIESPRTVLDLKTGARYWAIKFADENSSSEVYGIDIILMQEEWVVGHVDEMEVSLTEIGCCSAGGVIGIWDTTVKFHDPNGASPLHNLWRDMEPAYNMDEWSLNLPFISSEEIERRGFVNVVEKVYHLPLNLSVPGPATSLVASWADGLEAYSSELLVRHLGRRHLDVSIQCAAARQAVRLGVEGWLQM</sequence>
<protein>
    <submittedName>
        <fullName evidence="1">Uncharacterized protein</fullName>
    </submittedName>
</protein>
<comment type="caution">
    <text evidence="1">The sequence shown here is derived from an EMBL/GenBank/DDBJ whole genome shotgun (WGS) entry which is preliminary data.</text>
</comment>
<organism evidence="1 2">
    <name type="scientific">Petromyces alliaceus</name>
    <name type="common">Aspergillus alliaceus</name>
    <dbReference type="NCBI Taxonomy" id="209559"/>
    <lineage>
        <taxon>Eukaryota</taxon>
        <taxon>Fungi</taxon>
        <taxon>Dikarya</taxon>
        <taxon>Ascomycota</taxon>
        <taxon>Pezizomycotina</taxon>
        <taxon>Eurotiomycetes</taxon>
        <taxon>Eurotiomycetidae</taxon>
        <taxon>Eurotiales</taxon>
        <taxon>Aspergillaceae</taxon>
        <taxon>Aspergillus</taxon>
        <taxon>Aspergillus subgen. Circumdati</taxon>
    </lineage>
</organism>
<name>A0A8H5ZWZ3_PETAA</name>
<keyword evidence="2" id="KW-1185">Reference proteome</keyword>
<dbReference type="AlphaFoldDB" id="A0A8H5ZWZ3"/>
<dbReference type="EMBL" id="SPNV01000267">
    <property type="protein sequence ID" value="KAF5857257.1"/>
    <property type="molecule type" value="Genomic_DNA"/>
</dbReference>
<evidence type="ECO:0000313" key="2">
    <source>
        <dbReference type="Proteomes" id="UP000541154"/>
    </source>
</evidence>
<evidence type="ECO:0000313" key="1">
    <source>
        <dbReference type="EMBL" id="KAF5857257.1"/>
    </source>
</evidence>